<proteinExistence type="predicted"/>
<reference evidence="2 3" key="1">
    <citation type="submission" date="2019-02" db="EMBL/GenBank/DDBJ databases">
        <title>Deep-cultivation of Planctomycetes and their phenomic and genomic characterization uncovers novel biology.</title>
        <authorList>
            <person name="Wiegand S."/>
            <person name="Jogler M."/>
            <person name="Boedeker C."/>
            <person name="Pinto D."/>
            <person name="Vollmers J."/>
            <person name="Rivas-Marin E."/>
            <person name="Kohn T."/>
            <person name="Peeters S.H."/>
            <person name="Heuer A."/>
            <person name="Rast P."/>
            <person name="Oberbeckmann S."/>
            <person name="Bunk B."/>
            <person name="Jeske O."/>
            <person name="Meyerdierks A."/>
            <person name="Storesund J.E."/>
            <person name="Kallscheuer N."/>
            <person name="Luecker S."/>
            <person name="Lage O.M."/>
            <person name="Pohl T."/>
            <person name="Merkel B.J."/>
            <person name="Hornburger P."/>
            <person name="Mueller R.-W."/>
            <person name="Bruemmer F."/>
            <person name="Labrenz M."/>
            <person name="Spormann A.M."/>
            <person name="Op Den Camp H."/>
            <person name="Overmann J."/>
            <person name="Amann R."/>
            <person name="Jetten M.S.M."/>
            <person name="Mascher T."/>
            <person name="Medema M.H."/>
            <person name="Devos D.P."/>
            <person name="Kaster A.-K."/>
            <person name="Ovreas L."/>
            <person name="Rohde M."/>
            <person name="Galperin M.Y."/>
            <person name="Jogler C."/>
        </authorList>
    </citation>
    <scope>NUCLEOTIDE SEQUENCE [LARGE SCALE GENOMIC DNA]</scope>
    <source>
        <strain evidence="2 3">Pla52n</strain>
    </source>
</reference>
<feature type="transmembrane region" description="Helical" evidence="1">
    <location>
        <begin position="100"/>
        <end position="121"/>
    </location>
</feature>
<comment type="caution">
    <text evidence="2">The sequence shown here is derived from an EMBL/GenBank/DDBJ whole genome shotgun (WGS) entry which is preliminary data.</text>
</comment>
<dbReference type="EMBL" id="SJPN01000003">
    <property type="protein sequence ID" value="TWU04960.1"/>
    <property type="molecule type" value="Genomic_DNA"/>
</dbReference>
<dbReference type="PANTHER" id="PTHR43044:SF1">
    <property type="entry name" value="QUINOL:CYTOCHROME C OXIDOREDUCTASE QUINONE-BINDING SUBUNIT 2"/>
    <property type="match status" value="1"/>
</dbReference>
<feature type="transmembrane region" description="Helical" evidence="1">
    <location>
        <begin position="194"/>
        <end position="215"/>
    </location>
</feature>
<feature type="transmembrane region" description="Helical" evidence="1">
    <location>
        <begin position="380"/>
        <end position="405"/>
    </location>
</feature>
<feature type="transmembrane region" description="Helical" evidence="1">
    <location>
        <begin position="271"/>
        <end position="290"/>
    </location>
</feature>
<dbReference type="AlphaFoldDB" id="A0A5C6AZ53"/>
<organism evidence="2 3">
    <name type="scientific">Stieleria varia</name>
    <dbReference type="NCBI Taxonomy" id="2528005"/>
    <lineage>
        <taxon>Bacteria</taxon>
        <taxon>Pseudomonadati</taxon>
        <taxon>Planctomycetota</taxon>
        <taxon>Planctomycetia</taxon>
        <taxon>Pirellulales</taxon>
        <taxon>Pirellulaceae</taxon>
        <taxon>Stieleria</taxon>
    </lineage>
</organism>
<feature type="transmembrane region" description="Helical" evidence="1">
    <location>
        <begin position="152"/>
        <end position="174"/>
    </location>
</feature>
<keyword evidence="1" id="KW-0472">Membrane</keyword>
<keyword evidence="1" id="KW-0812">Transmembrane</keyword>
<evidence type="ECO:0008006" key="4">
    <source>
        <dbReference type="Google" id="ProtNLM"/>
    </source>
</evidence>
<dbReference type="OrthoDB" id="140980at2"/>
<dbReference type="Proteomes" id="UP000320176">
    <property type="component" value="Unassembled WGS sequence"/>
</dbReference>
<feature type="transmembrane region" description="Helical" evidence="1">
    <location>
        <begin position="227"/>
        <end position="250"/>
    </location>
</feature>
<dbReference type="RefSeq" id="WP_146520286.1">
    <property type="nucleotide sequence ID" value="NZ_CP151726.1"/>
</dbReference>
<feature type="transmembrane region" description="Helical" evidence="1">
    <location>
        <begin position="310"/>
        <end position="328"/>
    </location>
</feature>
<evidence type="ECO:0000256" key="1">
    <source>
        <dbReference type="SAM" id="Phobius"/>
    </source>
</evidence>
<evidence type="ECO:0000313" key="2">
    <source>
        <dbReference type="EMBL" id="TWU04960.1"/>
    </source>
</evidence>
<gene>
    <name evidence="2" type="ORF">Pla52n_30050</name>
</gene>
<feature type="transmembrane region" description="Helical" evidence="1">
    <location>
        <begin position="23"/>
        <end position="47"/>
    </location>
</feature>
<evidence type="ECO:0000313" key="3">
    <source>
        <dbReference type="Proteomes" id="UP000320176"/>
    </source>
</evidence>
<feature type="transmembrane region" description="Helical" evidence="1">
    <location>
        <begin position="59"/>
        <end position="80"/>
    </location>
</feature>
<accession>A0A5C6AZ53</accession>
<protein>
    <recommendedName>
        <fullName evidence="4">Quinol:cytochrome C oxidoreductase</fullName>
    </recommendedName>
</protein>
<name>A0A5C6AZ53_9BACT</name>
<keyword evidence="3" id="KW-1185">Reference proteome</keyword>
<keyword evidence="1" id="KW-1133">Transmembrane helix</keyword>
<feature type="transmembrane region" description="Helical" evidence="1">
    <location>
        <begin position="340"/>
        <end position="360"/>
    </location>
</feature>
<sequence length="430" mass="47802">MSEHAAVTVKPADDPAFKLPERLAGLAIPLCIGGLVLLVIGMAVAMMAQTDDTMPRFGYSAYLTAFLYCLTIAMGGMFFVLIQHLARAGWSVVVRRIAEFLMFMVIPLAFLFVPILVGVYWGGLYAWTSETFGQDAGVAESVWKAKSSYLNAGWFTLRAVVYFTIWIGLALYFWKGSVGQDETGERAATDRMQYWSGPATMAFALSLSFAAFDWGMSLAPMWFSTMFGVYIFAGGILSAHCAIALGAYVLQRSGAIKDEVTVEHYHDLGKYIFGFVFFWTYISFSQYLLIWYGNIPEETEWFYSRQHGGFGYLSIALIVFHWIIPFLGTMSRHVRRNPNLVAFWAAYILIVHFIDIYWIVMPEARALFIDGEVVHTVPTFGGAVGVIGSLMCVVGMVGLIIGLILKLASSTRVIAARDPRLAESIGFENI</sequence>
<dbReference type="PANTHER" id="PTHR43044">
    <property type="match status" value="1"/>
</dbReference>